<proteinExistence type="predicted"/>
<dbReference type="Proteomes" id="UP001620626">
    <property type="component" value="Unassembled WGS sequence"/>
</dbReference>
<feature type="region of interest" description="Disordered" evidence="1">
    <location>
        <begin position="282"/>
        <end position="307"/>
    </location>
</feature>
<evidence type="ECO:0000313" key="2">
    <source>
        <dbReference type="EMBL" id="KAL3101754.1"/>
    </source>
</evidence>
<sequence>MYQNSKEVIDFAAENLGCEKGELAVVLQRISKRSALTKLITETLNRGATLWYRLDDGYIQKLGNKLSISADRPFIGSRPRVSHRIFAFQILRIRRTQGSVLGPMVVTGGVYYPLGGLIFRNFRDQYDDFGEFFAGFMKEELVVNVAKPRVKMCEATNKTTCGEEPDEQHVRDSTKKVEIVSKNLNLIVSGLNGNLKVDYESLIGTESQGGEAIFKIRGRGMMKGTFFLLILCIWCTAFTDKGVLAMKNGNEKATREGNVNNEFNFSEEMQLWERELGGDDAEQTMTQKEEEPRQEPELENVPSTSRACSLRVGEAKTECGKGNETNLGGKGMENGKNNCDISEMVMSTGLPNVFQLDGLNWAQVHQCIPPPSLFYPNPKIMRTAIVQPQQLAQQPQLLAQQPQQLAQQPQLLAQQPQPLAQHPQQSVQQQQPLTQQPQQLPQQQSQQLPQQPQQLPQQQSQQLPQQPHQLQLQPQQSVQQPQHFSSQPQQLVQQPQQLPQQEVPQLLQRVPYSVQPPLPSQQQQQQRHHRPLFGRENRFTSRRIGPNRSHPYTIRLPTAAQQPFREAQEVQPSLINWPWDTPPNLNVPFEIRRVLLRRLAQEREHAFGLAGAVHQWNPPMAILLLALEAFYSSLLAMAVNEDGGSVSAQH</sequence>
<reference evidence="2 3" key="1">
    <citation type="submission" date="2024-10" db="EMBL/GenBank/DDBJ databases">
        <authorList>
            <person name="Kim D."/>
        </authorList>
    </citation>
    <scope>NUCLEOTIDE SEQUENCE [LARGE SCALE GENOMIC DNA]</scope>
    <source>
        <strain evidence="2">BH-2024</strain>
    </source>
</reference>
<dbReference type="AlphaFoldDB" id="A0ABD2KH23"/>
<gene>
    <name evidence="2" type="ORF">niasHT_026745</name>
</gene>
<comment type="caution">
    <text evidence="2">The sequence shown here is derived from an EMBL/GenBank/DDBJ whole genome shotgun (WGS) entry which is preliminary data.</text>
</comment>
<evidence type="ECO:0000256" key="1">
    <source>
        <dbReference type="SAM" id="MobiDB-lite"/>
    </source>
</evidence>
<feature type="region of interest" description="Disordered" evidence="1">
    <location>
        <begin position="408"/>
        <end position="498"/>
    </location>
</feature>
<name>A0ABD2KH23_9BILA</name>
<protein>
    <submittedName>
        <fullName evidence="2">Uncharacterized protein</fullName>
    </submittedName>
</protein>
<feature type="compositionally biased region" description="Basic and acidic residues" evidence="1">
    <location>
        <begin position="287"/>
        <end position="296"/>
    </location>
</feature>
<keyword evidence="3" id="KW-1185">Reference proteome</keyword>
<evidence type="ECO:0000313" key="3">
    <source>
        <dbReference type="Proteomes" id="UP001620626"/>
    </source>
</evidence>
<accession>A0ABD2KH23</accession>
<dbReference type="EMBL" id="JBICBT010000763">
    <property type="protein sequence ID" value="KAL3101754.1"/>
    <property type="molecule type" value="Genomic_DNA"/>
</dbReference>
<feature type="region of interest" description="Disordered" evidence="1">
    <location>
        <begin position="515"/>
        <end position="552"/>
    </location>
</feature>
<organism evidence="2 3">
    <name type="scientific">Heterodera trifolii</name>
    <dbReference type="NCBI Taxonomy" id="157864"/>
    <lineage>
        <taxon>Eukaryota</taxon>
        <taxon>Metazoa</taxon>
        <taxon>Ecdysozoa</taxon>
        <taxon>Nematoda</taxon>
        <taxon>Chromadorea</taxon>
        <taxon>Rhabditida</taxon>
        <taxon>Tylenchina</taxon>
        <taxon>Tylenchomorpha</taxon>
        <taxon>Tylenchoidea</taxon>
        <taxon>Heteroderidae</taxon>
        <taxon>Heteroderinae</taxon>
        <taxon>Heterodera</taxon>
    </lineage>
</organism>